<feature type="domain" description="Bacterial surface antigen (D15)" evidence="3">
    <location>
        <begin position="223"/>
        <end position="415"/>
    </location>
</feature>
<gene>
    <name evidence="4" type="ORF">EDC56_2430</name>
</gene>
<evidence type="ECO:0000256" key="1">
    <source>
        <dbReference type="ARBA" id="ARBA00004370"/>
    </source>
</evidence>
<comment type="caution">
    <text evidence="4">The sequence shown here is derived from an EMBL/GenBank/DDBJ whole genome shotgun (WGS) entry which is preliminary data.</text>
</comment>
<comment type="subcellular location">
    <subcellularLocation>
        <location evidence="1">Membrane</location>
    </subcellularLocation>
</comment>
<dbReference type="GO" id="GO:0019867">
    <property type="term" value="C:outer membrane"/>
    <property type="evidence" value="ECO:0007669"/>
    <property type="project" value="InterPro"/>
</dbReference>
<dbReference type="Gene3D" id="2.40.160.50">
    <property type="entry name" value="membrane protein fhac: a member of the omp85/tpsb transporter family"/>
    <property type="match status" value="1"/>
</dbReference>
<proteinExistence type="predicted"/>
<evidence type="ECO:0000256" key="2">
    <source>
        <dbReference type="ARBA" id="ARBA00023136"/>
    </source>
</evidence>
<protein>
    <submittedName>
        <fullName evidence="4">Surface antigen-like protein</fullName>
    </submittedName>
</protein>
<dbReference type="EMBL" id="RKHR01000004">
    <property type="protein sequence ID" value="ROS01981.1"/>
    <property type="molecule type" value="Genomic_DNA"/>
</dbReference>
<name>A0A3N2DQ71_9GAMM</name>
<evidence type="ECO:0000313" key="5">
    <source>
        <dbReference type="Proteomes" id="UP000275394"/>
    </source>
</evidence>
<keyword evidence="2" id="KW-0472">Membrane</keyword>
<dbReference type="InterPro" id="IPR000184">
    <property type="entry name" value="Bac_surfAg_D15"/>
</dbReference>
<dbReference type="AlphaFoldDB" id="A0A3N2DQ71"/>
<sequence>MGCFVTDFSRSLFIAPLLVLFVSASVEALPAASVKSSIDRQETPDDAAESLLLPYAFSTDTMGLNLGLGGMRSGYYQEQMSIGATAFAGDVSQAVALGVWNYRLPGTNRLYFSAIGMQGYYPDQRAYASTRNSYTPAGMPRPGANSSTDQQYVQADGASNWWEMKLELALPIGATRERGLVNYHTREGLLVSEPSGGERWDPLSSGASVLMLRQFNRYQSYEQESGKIDGAVHGVELGLLYDNTDFPLNPSKGSRQYIAISRDYGWLESDHSWSFVELEASKYFSLGSSRYAHQRIVALNFWTGYSPSWQLDYDASGASRVAGGAPFNEGANLGGFYRMRGYDQHRFHDKAAIYGTAEYRYTLRYNPATDVRWLQFAKIDWFQLVAFVEAGRVGAEYRADELLQEVKTDFGFSLRAMMAGIVVRTDVAHSEEGTNLWVMVNHPF</sequence>
<evidence type="ECO:0000259" key="3">
    <source>
        <dbReference type="Pfam" id="PF01103"/>
    </source>
</evidence>
<dbReference type="OrthoDB" id="6189026at2"/>
<keyword evidence="5" id="KW-1185">Reference proteome</keyword>
<accession>A0A3N2DQ71</accession>
<evidence type="ECO:0000313" key="4">
    <source>
        <dbReference type="EMBL" id="ROS01981.1"/>
    </source>
</evidence>
<organism evidence="4 5">
    <name type="scientific">Sinobacterium caligoides</name>
    <dbReference type="NCBI Taxonomy" id="933926"/>
    <lineage>
        <taxon>Bacteria</taxon>
        <taxon>Pseudomonadati</taxon>
        <taxon>Pseudomonadota</taxon>
        <taxon>Gammaproteobacteria</taxon>
        <taxon>Cellvibrionales</taxon>
        <taxon>Spongiibacteraceae</taxon>
        <taxon>Sinobacterium</taxon>
    </lineage>
</organism>
<reference evidence="4 5" key="1">
    <citation type="submission" date="2018-11" db="EMBL/GenBank/DDBJ databases">
        <title>Genomic Encyclopedia of Type Strains, Phase IV (KMG-IV): sequencing the most valuable type-strain genomes for metagenomic binning, comparative biology and taxonomic classification.</title>
        <authorList>
            <person name="Goeker M."/>
        </authorList>
    </citation>
    <scope>NUCLEOTIDE SEQUENCE [LARGE SCALE GENOMIC DNA]</scope>
    <source>
        <strain evidence="4 5">DSM 100316</strain>
    </source>
</reference>
<dbReference type="Proteomes" id="UP000275394">
    <property type="component" value="Unassembled WGS sequence"/>
</dbReference>
<dbReference type="RefSeq" id="WP_123712725.1">
    <property type="nucleotide sequence ID" value="NZ_RKHR01000004.1"/>
</dbReference>
<dbReference type="Pfam" id="PF01103">
    <property type="entry name" value="Omp85"/>
    <property type="match status" value="1"/>
</dbReference>